<dbReference type="SUPFAM" id="SSF52540">
    <property type="entry name" value="P-loop containing nucleoside triphosphate hydrolases"/>
    <property type="match status" value="1"/>
</dbReference>
<proteinExistence type="predicted"/>
<dbReference type="RefSeq" id="WP_207940441.1">
    <property type="nucleotide sequence ID" value="NZ_CP147251.1"/>
</dbReference>
<dbReference type="Gene3D" id="3.40.50.300">
    <property type="entry name" value="P-loop containing nucleotide triphosphate hydrolases"/>
    <property type="match status" value="1"/>
</dbReference>
<sequence length="113" mass="12913">MLNNLFLLVGIPGSGKTTISKKLEKEGAFLVSSDEYRNIFTEFKDNHEFIFSVMNLVRLHALKTRNVVYDSTNLNIINRKNTYEYLKGTNVSVIAIVLDCSAEYSKKCQKKTK</sequence>
<organism evidence="1 2">
    <name type="scientific">Candidatus Enterococcus lowellii</name>
    <dbReference type="NCBI Taxonomy" id="2230877"/>
    <lineage>
        <taxon>Bacteria</taxon>
        <taxon>Bacillati</taxon>
        <taxon>Bacillota</taxon>
        <taxon>Bacilli</taxon>
        <taxon>Lactobacillales</taxon>
        <taxon>Enterococcaceae</taxon>
        <taxon>Enterococcus</taxon>
    </lineage>
</organism>
<protein>
    <submittedName>
        <fullName evidence="1">Uncharacterized protein</fullName>
    </submittedName>
</protein>
<keyword evidence="2" id="KW-1185">Reference proteome</keyword>
<accession>A0ABZ2SNS1</accession>
<dbReference type="Proteomes" id="UP000664701">
    <property type="component" value="Chromosome"/>
</dbReference>
<dbReference type="EMBL" id="CP147251">
    <property type="protein sequence ID" value="WYJ77430.1"/>
    <property type="molecule type" value="Genomic_DNA"/>
</dbReference>
<gene>
    <name evidence="1" type="ORF">DOK78_002068</name>
</gene>
<dbReference type="Pfam" id="PF13671">
    <property type="entry name" value="AAA_33"/>
    <property type="match status" value="1"/>
</dbReference>
<evidence type="ECO:0000313" key="2">
    <source>
        <dbReference type="Proteomes" id="UP000664701"/>
    </source>
</evidence>
<dbReference type="InterPro" id="IPR027417">
    <property type="entry name" value="P-loop_NTPase"/>
</dbReference>
<evidence type="ECO:0000313" key="1">
    <source>
        <dbReference type="EMBL" id="WYJ77430.1"/>
    </source>
</evidence>
<name>A0ABZ2SNS1_9ENTE</name>
<reference evidence="1 2" key="1">
    <citation type="submission" date="2024-03" db="EMBL/GenBank/DDBJ databases">
        <title>The Genome Sequence of Enterococcus sp. DIV2402.</title>
        <authorList>
            <consortium name="The Broad Institute Genomics Platform"/>
            <consortium name="The Broad Institute Microbial Omics Core"/>
            <consortium name="The Broad Institute Genomic Center for Infectious Diseases"/>
            <person name="Earl A."/>
            <person name="Manson A."/>
            <person name="Gilmore M."/>
            <person name="Schwartman J."/>
            <person name="Shea T."/>
            <person name="Abouelleil A."/>
            <person name="Cao P."/>
            <person name="Chapman S."/>
            <person name="Cusick C."/>
            <person name="Young S."/>
            <person name="Neafsey D."/>
            <person name="Nusbaum C."/>
            <person name="Birren B."/>
        </authorList>
    </citation>
    <scope>NUCLEOTIDE SEQUENCE [LARGE SCALE GENOMIC DNA]</scope>
    <source>
        <strain evidence="1 2">DIV2402</strain>
    </source>
</reference>